<gene>
    <name evidence="1" type="ORF">ACFL27_16750</name>
</gene>
<dbReference type="EMBL" id="JBHPBY010000231">
    <property type="protein sequence ID" value="MFC1851842.1"/>
    <property type="molecule type" value="Genomic_DNA"/>
</dbReference>
<keyword evidence="2" id="KW-1185">Reference proteome</keyword>
<accession>A0ABV6Z064</accession>
<sequence length="209" mass="24235">MKSEFNVFGSRMIEDTLRSFNFKYLLLFCFLLSALMNVQCLGSIESRLCLILPGIPTPKEYSATERFYLQARPLSSYLDGLRIIENVKHEIHPAGVSRLTFENQVWYACFFSENPSSDEFQSLVRRADREILPIQPYDDGGMIAEVQLIFEYKYFLKFNSEVKHQINSVTIYQGGLLAYFNKNKGTIMLVLIPKFPYDEIKTIVDTYCP</sequence>
<proteinExistence type="predicted"/>
<reference evidence="1 2" key="1">
    <citation type="submission" date="2024-09" db="EMBL/GenBank/DDBJ databases">
        <title>Laminarin stimulates single cell rates of sulfate reduction while oxygen inhibits transcriptomic activity in coastal marine sediment.</title>
        <authorList>
            <person name="Lindsay M."/>
            <person name="Orcutt B."/>
            <person name="Emerson D."/>
            <person name="Stepanauskas R."/>
            <person name="D'Angelo T."/>
        </authorList>
    </citation>
    <scope>NUCLEOTIDE SEQUENCE [LARGE SCALE GENOMIC DNA]</scope>
    <source>
        <strain evidence="1">SAG AM-311-K15</strain>
    </source>
</reference>
<comment type="caution">
    <text evidence="1">The sequence shown here is derived from an EMBL/GenBank/DDBJ whole genome shotgun (WGS) entry which is preliminary data.</text>
</comment>
<protein>
    <submittedName>
        <fullName evidence="1">Uncharacterized protein</fullName>
    </submittedName>
</protein>
<evidence type="ECO:0000313" key="2">
    <source>
        <dbReference type="Proteomes" id="UP001594351"/>
    </source>
</evidence>
<evidence type="ECO:0000313" key="1">
    <source>
        <dbReference type="EMBL" id="MFC1851842.1"/>
    </source>
</evidence>
<dbReference type="Proteomes" id="UP001594351">
    <property type="component" value="Unassembled WGS sequence"/>
</dbReference>
<organism evidence="1 2">
    <name type="scientific">candidate division CSSED10-310 bacterium</name>
    <dbReference type="NCBI Taxonomy" id="2855610"/>
    <lineage>
        <taxon>Bacteria</taxon>
        <taxon>Bacteria division CSSED10-310</taxon>
    </lineage>
</organism>
<name>A0ABV6Z064_UNCC1</name>